<dbReference type="EMBL" id="BAABME010014785">
    <property type="protein sequence ID" value="GAA0187502.1"/>
    <property type="molecule type" value="Genomic_DNA"/>
</dbReference>
<comment type="caution">
    <text evidence="8">The sequence shown here is derived from an EMBL/GenBank/DDBJ whole genome shotgun (WGS) entry which is preliminary data.</text>
</comment>
<keyword evidence="4" id="KW-0677">Repeat</keyword>
<evidence type="ECO:0000256" key="7">
    <source>
        <dbReference type="SAM" id="SignalP"/>
    </source>
</evidence>
<keyword evidence="6" id="KW-0325">Glycoprotein</keyword>
<comment type="subcellular location">
    <subcellularLocation>
        <location evidence="1">Membrane</location>
    </subcellularLocation>
</comment>
<evidence type="ECO:0000256" key="4">
    <source>
        <dbReference type="ARBA" id="ARBA00022737"/>
    </source>
</evidence>
<protein>
    <submittedName>
        <fullName evidence="8">Uncharacterized protein</fullName>
    </submittedName>
</protein>
<evidence type="ECO:0000313" key="8">
    <source>
        <dbReference type="EMBL" id="GAA0187502.1"/>
    </source>
</evidence>
<dbReference type="InterPro" id="IPR032675">
    <property type="entry name" value="LRR_dom_sf"/>
</dbReference>
<accession>A0AAV3S3S5</accession>
<feature type="signal peptide" evidence="7">
    <location>
        <begin position="1"/>
        <end position="24"/>
    </location>
</feature>
<dbReference type="AlphaFoldDB" id="A0AAV3S3S5"/>
<evidence type="ECO:0000313" key="9">
    <source>
        <dbReference type="Proteomes" id="UP001454036"/>
    </source>
</evidence>
<feature type="chain" id="PRO_5043360285" evidence="7">
    <location>
        <begin position="25"/>
        <end position="282"/>
    </location>
</feature>
<dbReference type="PANTHER" id="PTHR48060:SF24">
    <property type="entry name" value="NON-SPECIFIC SERINE_THREONINE PROTEIN KINASE"/>
    <property type="match status" value="1"/>
</dbReference>
<evidence type="ECO:0000256" key="6">
    <source>
        <dbReference type="ARBA" id="ARBA00023180"/>
    </source>
</evidence>
<dbReference type="Proteomes" id="UP001454036">
    <property type="component" value="Unassembled WGS sequence"/>
</dbReference>
<keyword evidence="2" id="KW-0433">Leucine-rich repeat</keyword>
<dbReference type="FunFam" id="3.80.10.10:FF:000041">
    <property type="entry name" value="LRR receptor-like serine/threonine-protein kinase ERECTA"/>
    <property type="match status" value="1"/>
</dbReference>
<dbReference type="GO" id="GO:0016020">
    <property type="term" value="C:membrane"/>
    <property type="evidence" value="ECO:0007669"/>
    <property type="project" value="UniProtKB-SubCell"/>
</dbReference>
<sequence length="282" mass="32087">MMKYFEFLSFLLFNSLYYSTLSLAIQYSCACDHSLLLLAFKESLNIKQYSSNPLHYSSPCPKTMSWNKSTNFYNWDEVTCDKITSNVINLDLSYSELDGSIDSNSSLFRQSHLRRLNLALNYLRGSQISMIFEHLSPAKLEPLRLIGNLQLCGLLLSVRWNSYRTLEWLDLSDIKFLGEIPDSIGNIKALKYLNLLYCGFSGTIKSAMLLSLSSLQGLQLSKNQLSGSVPKELSSLVNLWFLYLDNNKLSRPVPKELLSLVHLESIYLQSNNFSGHVDVGIF</sequence>
<dbReference type="Pfam" id="PF13855">
    <property type="entry name" value="LRR_8"/>
    <property type="match status" value="1"/>
</dbReference>
<evidence type="ECO:0000256" key="1">
    <source>
        <dbReference type="ARBA" id="ARBA00004370"/>
    </source>
</evidence>
<evidence type="ECO:0000256" key="2">
    <source>
        <dbReference type="ARBA" id="ARBA00022614"/>
    </source>
</evidence>
<evidence type="ECO:0000256" key="5">
    <source>
        <dbReference type="ARBA" id="ARBA00023136"/>
    </source>
</evidence>
<keyword evidence="9" id="KW-1185">Reference proteome</keyword>
<reference evidence="8 9" key="1">
    <citation type="submission" date="2024-01" db="EMBL/GenBank/DDBJ databases">
        <title>The complete chloroplast genome sequence of Lithospermum erythrorhizon: insights into the phylogenetic relationship among Boraginaceae species and the maternal lineages of purple gromwells.</title>
        <authorList>
            <person name="Okada T."/>
            <person name="Watanabe K."/>
        </authorList>
    </citation>
    <scope>NUCLEOTIDE SEQUENCE [LARGE SCALE GENOMIC DNA]</scope>
</reference>
<organism evidence="8 9">
    <name type="scientific">Lithospermum erythrorhizon</name>
    <name type="common">Purple gromwell</name>
    <name type="synonym">Lithospermum officinale var. erythrorhizon</name>
    <dbReference type="NCBI Taxonomy" id="34254"/>
    <lineage>
        <taxon>Eukaryota</taxon>
        <taxon>Viridiplantae</taxon>
        <taxon>Streptophyta</taxon>
        <taxon>Embryophyta</taxon>
        <taxon>Tracheophyta</taxon>
        <taxon>Spermatophyta</taxon>
        <taxon>Magnoliopsida</taxon>
        <taxon>eudicotyledons</taxon>
        <taxon>Gunneridae</taxon>
        <taxon>Pentapetalae</taxon>
        <taxon>asterids</taxon>
        <taxon>lamiids</taxon>
        <taxon>Boraginales</taxon>
        <taxon>Boraginaceae</taxon>
        <taxon>Boraginoideae</taxon>
        <taxon>Lithospermeae</taxon>
        <taxon>Lithospermum</taxon>
    </lineage>
</organism>
<keyword evidence="3 7" id="KW-0732">Signal</keyword>
<dbReference type="InterPro" id="IPR001611">
    <property type="entry name" value="Leu-rich_rpt"/>
</dbReference>
<proteinExistence type="predicted"/>
<name>A0AAV3S3S5_LITER</name>
<keyword evidence="5" id="KW-0472">Membrane</keyword>
<dbReference type="SUPFAM" id="SSF52058">
    <property type="entry name" value="L domain-like"/>
    <property type="match status" value="1"/>
</dbReference>
<evidence type="ECO:0000256" key="3">
    <source>
        <dbReference type="ARBA" id="ARBA00022729"/>
    </source>
</evidence>
<dbReference type="PANTHER" id="PTHR48060">
    <property type="entry name" value="DNA DAMAGE-REPAIR/TOLERATION PROTEIN DRT100"/>
    <property type="match status" value="1"/>
</dbReference>
<gene>
    <name evidence="8" type="ORF">LIER_34790</name>
</gene>
<dbReference type="InterPro" id="IPR053211">
    <property type="entry name" value="DNA_repair-toleration"/>
</dbReference>
<dbReference type="Pfam" id="PF00560">
    <property type="entry name" value="LRR_1"/>
    <property type="match status" value="1"/>
</dbReference>
<dbReference type="Gene3D" id="3.80.10.10">
    <property type="entry name" value="Ribonuclease Inhibitor"/>
    <property type="match status" value="2"/>
</dbReference>